<accession>A0ABW1MTH4</accession>
<sequence>MADLRRETDWYQGADRHSDLADPVLTVRQLSRFDHRRGYSRIDNALVFTTDKGNFEVYLPPRRPARSLFAVRRYTAVYEVDMGVHTCTASLPMPSDNDAFDFTAEVELTWQVSRPEQFVASGERDVPALLKRRLERLIRPVSRGFPIEESAGAERAVCRAIAGAGELGGEAGLRTSWAVRLRLDDAAIVHQQEVRRIRYADEQLGLSHGLALQEDRARAERNVEQARHEHELVMLQGRQQEKVRELEAAKIRYYEQYLQRGGVAMWALHLAEHPEDSRLVLENLRKDQADLIRNQSEVALLVLKEGNLEDYQRAGLNKQAVEIMEGFLARNITGAAPATTDALSWAGTDDTPVRFRKEQDGAPADSSEEER</sequence>
<feature type="coiled-coil region" evidence="1">
    <location>
        <begin position="209"/>
        <end position="236"/>
    </location>
</feature>
<protein>
    <submittedName>
        <fullName evidence="3">PE-PGRS family protein</fullName>
    </submittedName>
</protein>
<evidence type="ECO:0000256" key="2">
    <source>
        <dbReference type="SAM" id="MobiDB-lite"/>
    </source>
</evidence>
<name>A0ABW1MTH4_9ACTN</name>
<evidence type="ECO:0000313" key="3">
    <source>
        <dbReference type="EMBL" id="MFC6067111.1"/>
    </source>
</evidence>
<dbReference type="RefSeq" id="WP_031054597.1">
    <property type="nucleotide sequence ID" value="NZ_JBHSPX010000009.1"/>
</dbReference>
<comment type="caution">
    <text evidence="3">The sequence shown here is derived from an EMBL/GenBank/DDBJ whole genome shotgun (WGS) entry which is preliminary data.</text>
</comment>
<dbReference type="EMBL" id="JBHSPX010000009">
    <property type="protein sequence ID" value="MFC6067111.1"/>
    <property type="molecule type" value="Genomic_DNA"/>
</dbReference>
<feature type="region of interest" description="Disordered" evidence="2">
    <location>
        <begin position="343"/>
        <end position="371"/>
    </location>
</feature>
<proteinExistence type="predicted"/>
<evidence type="ECO:0000256" key="1">
    <source>
        <dbReference type="SAM" id="Coils"/>
    </source>
</evidence>
<keyword evidence="1" id="KW-0175">Coiled coil</keyword>
<evidence type="ECO:0000313" key="4">
    <source>
        <dbReference type="Proteomes" id="UP001596139"/>
    </source>
</evidence>
<feature type="compositionally biased region" description="Basic and acidic residues" evidence="2">
    <location>
        <begin position="351"/>
        <end position="360"/>
    </location>
</feature>
<keyword evidence="4" id="KW-1185">Reference proteome</keyword>
<reference evidence="4" key="1">
    <citation type="journal article" date="2019" name="Int. J. Syst. Evol. Microbiol.">
        <title>The Global Catalogue of Microorganisms (GCM) 10K type strain sequencing project: providing services to taxonomists for standard genome sequencing and annotation.</title>
        <authorList>
            <consortium name="The Broad Institute Genomics Platform"/>
            <consortium name="The Broad Institute Genome Sequencing Center for Infectious Disease"/>
            <person name="Wu L."/>
            <person name="Ma J."/>
        </authorList>
    </citation>
    <scope>NUCLEOTIDE SEQUENCE [LARGE SCALE GENOMIC DNA]</scope>
    <source>
        <strain evidence="4">CGMCC 1.15180</strain>
    </source>
</reference>
<organism evidence="3 4">
    <name type="scientific">Streptomyces ochraceiscleroticus</name>
    <dbReference type="NCBI Taxonomy" id="47761"/>
    <lineage>
        <taxon>Bacteria</taxon>
        <taxon>Bacillati</taxon>
        <taxon>Actinomycetota</taxon>
        <taxon>Actinomycetes</taxon>
        <taxon>Kitasatosporales</taxon>
        <taxon>Streptomycetaceae</taxon>
        <taxon>Streptomyces</taxon>
    </lineage>
</organism>
<dbReference type="Proteomes" id="UP001596139">
    <property type="component" value="Unassembled WGS sequence"/>
</dbReference>
<gene>
    <name evidence="3" type="ORF">ACFP4F_31840</name>
</gene>